<dbReference type="GO" id="GO:0016853">
    <property type="term" value="F:isomerase activity"/>
    <property type="evidence" value="ECO:0007669"/>
    <property type="project" value="UniProtKB-KW"/>
</dbReference>
<feature type="domain" description="Xylose isomerase-like TIM barrel" evidence="1">
    <location>
        <begin position="19"/>
        <end position="254"/>
    </location>
</feature>
<dbReference type="Proteomes" id="UP000308528">
    <property type="component" value="Unassembled WGS sequence"/>
</dbReference>
<sequence>MPLAIHNWMRAEPLEATLARIKPLGYDYLEIQGTPADYDTREVRSLLKKYDVKCWGSVTLMLGERNLLAADPGARARSVQYVKDIITMVKELDGEMVSVVPGTVGKIMPGARPEEEWDWAVASMQECYEFAQAAGVRLGIEPINRFETYFINRGDQALALAEATGPECGVCLDIFHMNIEEEDYRATIRRAKDRLVGFHVADNNRMAPGMGHIDWPELVATLEEVGFSGPLSVEFAAPVDRTPANPYPDSIDTDPQGLTEEARKFLEDHGSSALTEDFYTMLTRRSAETLLPLLNDQG</sequence>
<gene>
    <name evidence="2" type="ORF">E4021_14770</name>
</gene>
<evidence type="ECO:0000259" key="1">
    <source>
        <dbReference type="Pfam" id="PF01261"/>
    </source>
</evidence>
<dbReference type="PANTHER" id="PTHR12110">
    <property type="entry name" value="HYDROXYPYRUVATE ISOMERASE"/>
    <property type="match status" value="1"/>
</dbReference>
<protein>
    <submittedName>
        <fullName evidence="2">Sugar phosphate isomerase/epimerase</fullName>
    </submittedName>
</protein>
<name>A0A4S4NDC3_9BACT</name>
<dbReference type="SUPFAM" id="SSF51658">
    <property type="entry name" value="Xylose isomerase-like"/>
    <property type="match status" value="1"/>
</dbReference>
<dbReference type="Pfam" id="PF01261">
    <property type="entry name" value="AP_endonuc_2"/>
    <property type="match status" value="1"/>
</dbReference>
<proteinExistence type="predicted"/>
<organism evidence="2 3">
    <name type="scientific">Neolewinella litorea</name>
    <dbReference type="NCBI Taxonomy" id="2562452"/>
    <lineage>
        <taxon>Bacteria</taxon>
        <taxon>Pseudomonadati</taxon>
        <taxon>Bacteroidota</taxon>
        <taxon>Saprospiria</taxon>
        <taxon>Saprospirales</taxon>
        <taxon>Lewinellaceae</taxon>
        <taxon>Neolewinella</taxon>
    </lineage>
</organism>
<dbReference type="AlphaFoldDB" id="A0A4S4NDC3"/>
<dbReference type="Gene3D" id="3.20.20.150">
    <property type="entry name" value="Divalent-metal-dependent TIM barrel enzymes"/>
    <property type="match status" value="1"/>
</dbReference>
<dbReference type="RefSeq" id="WP_136460147.1">
    <property type="nucleotide sequence ID" value="NZ_SRSF01000008.1"/>
</dbReference>
<keyword evidence="3" id="KW-1185">Reference proteome</keyword>
<reference evidence="2 3" key="1">
    <citation type="submission" date="2019-04" db="EMBL/GenBank/DDBJ databases">
        <title>Lewinella litorea sp. nov., isolated from a marine sand.</title>
        <authorList>
            <person name="Yoon J.-H."/>
        </authorList>
    </citation>
    <scope>NUCLEOTIDE SEQUENCE [LARGE SCALE GENOMIC DNA]</scope>
    <source>
        <strain evidence="2 3">HSMS-39</strain>
    </source>
</reference>
<comment type="caution">
    <text evidence="2">The sequence shown here is derived from an EMBL/GenBank/DDBJ whole genome shotgun (WGS) entry which is preliminary data.</text>
</comment>
<evidence type="ECO:0000313" key="3">
    <source>
        <dbReference type="Proteomes" id="UP000308528"/>
    </source>
</evidence>
<accession>A0A4S4NDC3</accession>
<dbReference type="PANTHER" id="PTHR12110:SF21">
    <property type="entry name" value="XYLOSE ISOMERASE-LIKE TIM BARREL DOMAIN-CONTAINING PROTEIN"/>
    <property type="match status" value="1"/>
</dbReference>
<dbReference type="EMBL" id="SRSF01000008">
    <property type="protein sequence ID" value="THH36527.1"/>
    <property type="molecule type" value="Genomic_DNA"/>
</dbReference>
<keyword evidence="2" id="KW-0413">Isomerase</keyword>
<dbReference type="InterPro" id="IPR050312">
    <property type="entry name" value="IolE/XylAMocC-like"/>
</dbReference>
<evidence type="ECO:0000313" key="2">
    <source>
        <dbReference type="EMBL" id="THH36527.1"/>
    </source>
</evidence>
<dbReference type="OrthoDB" id="9801426at2"/>
<dbReference type="InterPro" id="IPR013022">
    <property type="entry name" value="Xyl_isomerase-like_TIM-brl"/>
</dbReference>
<dbReference type="InterPro" id="IPR036237">
    <property type="entry name" value="Xyl_isomerase-like_sf"/>
</dbReference>